<feature type="region of interest" description="Disordered" evidence="1">
    <location>
        <begin position="199"/>
        <end position="224"/>
    </location>
</feature>
<dbReference type="AlphaFoldDB" id="A0A504YY18"/>
<sequence>MELDQSPLEGDHKLEILAEDSSPTINSNNGAQNNHAHKNFESNIQLSEVQCDQTNSFENLDITEKDMNIRVDSAEMVYYPMLCVERKQYSEREITYNLLLRKLVDAFLDRTITYSHQPKNVLVVLQTILARNFPEFGDSFHRERVCAYLKACRRNAKKKNGEPFVRISARYLSAGMATRLAEQIYAKEKVHMESVVRHKLPENKPPDQEPNGSAQDSNNEIIPNSATAVPDLVTGTTGISVGHEPTSPIQFRSTLESPENHPVMFPLPVSPELDQGLTERLFAKLLGQTAEFLFMVADRIEAGQSLFPQSTNPSLLSAFK</sequence>
<dbReference type="EMBL" id="SUNJ01002041">
    <property type="protein sequence ID" value="TPP66303.1"/>
    <property type="molecule type" value="Genomic_DNA"/>
</dbReference>
<proteinExistence type="predicted"/>
<keyword evidence="4" id="KW-1185">Reference proteome</keyword>
<name>A0A504YY18_FASGI</name>
<reference evidence="3 4" key="1">
    <citation type="submission" date="2019-04" db="EMBL/GenBank/DDBJ databases">
        <title>Annotation for the trematode Fasciola gigantica.</title>
        <authorList>
            <person name="Choi Y.-J."/>
        </authorList>
    </citation>
    <scope>NUCLEOTIDE SEQUENCE [LARGE SCALE GENOMIC DNA]</scope>
    <source>
        <strain evidence="3">Uganda_cow_1</strain>
    </source>
</reference>
<comment type="caution">
    <text evidence="3">The sequence shown here is derived from an EMBL/GenBank/DDBJ whole genome shotgun (WGS) entry which is preliminary data.</text>
</comment>
<feature type="region of interest" description="Disordered" evidence="1">
    <location>
        <begin position="235"/>
        <end position="254"/>
    </location>
</feature>
<feature type="compositionally biased region" description="Polar residues" evidence="1">
    <location>
        <begin position="210"/>
        <end position="224"/>
    </location>
</feature>
<evidence type="ECO:0000313" key="4">
    <source>
        <dbReference type="Proteomes" id="UP000316759"/>
    </source>
</evidence>
<accession>A0A504YY18</accession>
<organism evidence="3 4">
    <name type="scientific">Fasciola gigantica</name>
    <name type="common">Giant liver fluke</name>
    <dbReference type="NCBI Taxonomy" id="46835"/>
    <lineage>
        <taxon>Eukaryota</taxon>
        <taxon>Metazoa</taxon>
        <taxon>Spiralia</taxon>
        <taxon>Lophotrochozoa</taxon>
        <taxon>Platyhelminthes</taxon>
        <taxon>Trematoda</taxon>
        <taxon>Digenea</taxon>
        <taxon>Plagiorchiida</taxon>
        <taxon>Echinostomata</taxon>
        <taxon>Echinostomatoidea</taxon>
        <taxon>Fasciolidae</taxon>
        <taxon>Fasciola</taxon>
    </lineage>
</organism>
<dbReference type="Proteomes" id="UP000316759">
    <property type="component" value="Unassembled WGS sequence"/>
</dbReference>
<feature type="domain" description="Nucleolar protein 4 helical" evidence="2">
    <location>
        <begin position="91"/>
        <end position="172"/>
    </location>
</feature>
<dbReference type="Pfam" id="PF23079">
    <property type="entry name" value="HTH_NOL4_2nd"/>
    <property type="match status" value="1"/>
</dbReference>
<evidence type="ECO:0000313" key="3">
    <source>
        <dbReference type="EMBL" id="TPP66303.1"/>
    </source>
</evidence>
<dbReference type="InterPro" id="IPR056549">
    <property type="entry name" value="HTH_NOL4"/>
</dbReference>
<dbReference type="OrthoDB" id="6250137at2759"/>
<evidence type="ECO:0000256" key="1">
    <source>
        <dbReference type="SAM" id="MobiDB-lite"/>
    </source>
</evidence>
<evidence type="ECO:0000259" key="2">
    <source>
        <dbReference type="Pfam" id="PF23079"/>
    </source>
</evidence>
<gene>
    <name evidence="3" type="ORF">FGIG_01739</name>
</gene>
<protein>
    <recommendedName>
        <fullName evidence="2">Nucleolar protein 4 helical domain-containing protein</fullName>
    </recommendedName>
</protein>